<accession>A0A6J4Q1B9</accession>
<dbReference type="EMBL" id="CADCUT010000200">
    <property type="protein sequence ID" value="CAA9431731.1"/>
    <property type="molecule type" value="Genomic_DNA"/>
</dbReference>
<name>A0A6J4Q1B9_9ACTN</name>
<evidence type="ECO:0000313" key="1">
    <source>
        <dbReference type="EMBL" id="CAA9431731.1"/>
    </source>
</evidence>
<organism evidence="1">
    <name type="scientific">uncultured Rubrobacteraceae bacterium</name>
    <dbReference type="NCBI Taxonomy" id="349277"/>
    <lineage>
        <taxon>Bacteria</taxon>
        <taxon>Bacillati</taxon>
        <taxon>Actinomycetota</taxon>
        <taxon>Rubrobacteria</taxon>
        <taxon>Rubrobacterales</taxon>
        <taxon>Rubrobacteraceae</taxon>
        <taxon>environmental samples</taxon>
    </lineage>
</organism>
<sequence>MEVGEKTMMLKRGDVAKLARVVAETREDEIGCDECFARLDRFAEAELSGSEARSLMPLVGDHLDKCPDCRGTFEALLAALRGT</sequence>
<dbReference type="AlphaFoldDB" id="A0A6J4Q1B9"/>
<evidence type="ECO:0008006" key="2">
    <source>
        <dbReference type="Google" id="ProtNLM"/>
    </source>
</evidence>
<gene>
    <name evidence="1" type="ORF">AVDCRST_MAG03-3294</name>
</gene>
<protein>
    <recommendedName>
        <fullName evidence="2">Zinc-finger domain-containing protein</fullName>
    </recommendedName>
</protein>
<proteinExistence type="predicted"/>
<reference evidence="1" key="1">
    <citation type="submission" date="2020-02" db="EMBL/GenBank/DDBJ databases">
        <authorList>
            <person name="Meier V. D."/>
        </authorList>
    </citation>
    <scope>NUCLEOTIDE SEQUENCE</scope>
    <source>
        <strain evidence="1">AVDCRST_MAG03</strain>
    </source>
</reference>